<keyword evidence="4" id="KW-1185">Reference proteome</keyword>
<dbReference type="Gene3D" id="3.10.350.10">
    <property type="entry name" value="LysM domain"/>
    <property type="match status" value="1"/>
</dbReference>
<name>A0A6B3LSX2_9BACT</name>
<evidence type="ECO:0000313" key="3">
    <source>
        <dbReference type="EMBL" id="NEM96677.1"/>
    </source>
</evidence>
<dbReference type="InterPro" id="IPR036779">
    <property type="entry name" value="LysM_dom_sf"/>
</dbReference>
<dbReference type="CDD" id="cd00118">
    <property type="entry name" value="LysM"/>
    <property type="match status" value="1"/>
</dbReference>
<dbReference type="RefSeq" id="WP_163912261.1">
    <property type="nucleotide sequence ID" value="NZ_JAAGWD010000001.1"/>
</dbReference>
<dbReference type="SUPFAM" id="SSF54106">
    <property type="entry name" value="LysM domain"/>
    <property type="match status" value="1"/>
</dbReference>
<dbReference type="PANTHER" id="PTHR34700">
    <property type="entry name" value="POTASSIUM BINDING PROTEIN KBP"/>
    <property type="match status" value="1"/>
</dbReference>
<feature type="compositionally biased region" description="Polar residues" evidence="1">
    <location>
        <begin position="18"/>
        <end position="55"/>
    </location>
</feature>
<evidence type="ECO:0000259" key="2">
    <source>
        <dbReference type="PROSITE" id="PS51782"/>
    </source>
</evidence>
<dbReference type="EMBL" id="JAAGWD010000001">
    <property type="protein sequence ID" value="NEM96677.1"/>
    <property type="molecule type" value="Genomic_DNA"/>
</dbReference>
<evidence type="ECO:0000313" key="4">
    <source>
        <dbReference type="Proteomes" id="UP000474777"/>
    </source>
</evidence>
<dbReference type="Pfam" id="PF01476">
    <property type="entry name" value="LysM"/>
    <property type="match status" value="1"/>
</dbReference>
<feature type="region of interest" description="Disordered" evidence="1">
    <location>
        <begin position="1"/>
        <end position="55"/>
    </location>
</feature>
<dbReference type="InterPro" id="IPR052196">
    <property type="entry name" value="Bact_Kbp"/>
</dbReference>
<feature type="domain" description="LysM" evidence="2">
    <location>
        <begin position="50"/>
        <end position="100"/>
    </location>
</feature>
<feature type="region of interest" description="Disordered" evidence="1">
    <location>
        <begin position="82"/>
        <end position="103"/>
    </location>
</feature>
<dbReference type="PROSITE" id="PS51782">
    <property type="entry name" value="LYSM"/>
    <property type="match status" value="1"/>
</dbReference>
<gene>
    <name evidence="3" type="ORF">GXP69_03125</name>
</gene>
<dbReference type="InterPro" id="IPR018392">
    <property type="entry name" value="LysM"/>
</dbReference>
<dbReference type="AlphaFoldDB" id="A0A6B3LSX2"/>
<dbReference type="Proteomes" id="UP000474777">
    <property type="component" value="Unassembled WGS sequence"/>
</dbReference>
<dbReference type="SMART" id="SM00257">
    <property type="entry name" value="LysM"/>
    <property type="match status" value="1"/>
</dbReference>
<evidence type="ECO:0000256" key="1">
    <source>
        <dbReference type="SAM" id="MobiDB-lite"/>
    </source>
</evidence>
<dbReference type="PANTHER" id="PTHR34700:SF4">
    <property type="entry name" value="PHAGE-LIKE ELEMENT PBSX PROTEIN XKDP"/>
    <property type="match status" value="1"/>
</dbReference>
<protein>
    <submittedName>
        <fullName evidence="3">LysM peptidoglycan-binding domain-containing protein</fullName>
    </submittedName>
</protein>
<sequence>MGLFDFLKKGKEEPAKQPTGTPKMNQMPGQPTQGTTASTNQQNVTGTSQDTYTVKSGDSLSKIAQRQYGNANAWTKIYNANKTTIGDNPDLIKPGQKLTIPRD</sequence>
<proteinExistence type="predicted"/>
<organism evidence="3 4">
    <name type="scientific">Pontibacter burrus</name>
    <dbReference type="NCBI Taxonomy" id="2704466"/>
    <lineage>
        <taxon>Bacteria</taxon>
        <taxon>Pseudomonadati</taxon>
        <taxon>Bacteroidota</taxon>
        <taxon>Cytophagia</taxon>
        <taxon>Cytophagales</taxon>
        <taxon>Hymenobacteraceae</taxon>
        <taxon>Pontibacter</taxon>
    </lineage>
</organism>
<feature type="compositionally biased region" description="Basic and acidic residues" evidence="1">
    <location>
        <begin position="1"/>
        <end position="15"/>
    </location>
</feature>
<reference evidence="3 4" key="1">
    <citation type="submission" date="2020-02" db="EMBL/GenBank/DDBJ databases">
        <authorList>
            <person name="Kim M.K."/>
        </authorList>
    </citation>
    <scope>NUCLEOTIDE SEQUENCE [LARGE SCALE GENOMIC DNA]</scope>
    <source>
        <strain evidence="3 4">BT327</strain>
    </source>
</reference>
<comment type="caution">
    <text evidence="3">The sequence shown here is derived from an EMBL/GenBank/DDBJ whole genome shotgun (WGS) entry which is preliminary data.</text>
</comment>
<accession>A0A6B3LSX2</accession>